<dbReference type="EMBL" id="CAJVPL010006859">
    <property type="protein sequence ID" value="CAG8666646.1"/>
    <property type="molecule type" value="Genomic_DNA"/>
</dbReference>
<keyword evidence="2" id="KW-1185">Reference proteome</keyword>
<organism evidence="1 2">
    <name type="scientific">Ambispora gerdemannii</name>
    <dbReference type="NCBI Taxonomy" id="144530"/>
    <lineage>
        <taxon>Eukaryota</taxon>
        <taxon>Fungi</taxon>
        <taxon>Fungi incertae sedis</taxon>
        <taxon>Mucoromycota</taxon>
        <taxon>Glomeromycotina</taxon>
        <taxon>Glomeromycetes</taxon>
        <taxon>Archaeosporales</taxon>
        <taxon>Ambisporaceae</taxon>
        <taxon>Ambispora</taxon>
    </lineage>
</organism>
<protein>
    <submittedName>
        <fullName evidence="1">13144_t:CDS:1</fullName>
    </submittedName>
</protein>
<evidence type="ECO:0000313" key="1">
    <source>
        <dbReference type="EMBL" id="CAG8666646.1"/>
    </source>
</evidence>
<dbReference type="AlphaFoldDB" id="A0A9N9E7K5"/>
<evidence type="ECO:0000313" key="2">
    <source>
        <dbReference type="Proteomes" id="UP000789831"/>
    </source>
</evidence>
<gene>
    <name evidence="1" type="ORF">AGERDE_LOCUS12068</name>
</gene>
<feature type="non-terminal residue" evidence="1">
    <location>
        <position position="1"/>
    </location>
</feature>
<proteinExistence type="predicted"/>
<comment type="caution">
    <text evidence="1">The sequence shown here is derived from an EMBL/GenBank/DDBJ whole genome shotgun (WGS) entry which is preliminary data.</text>
</comment>
<reference evidence="1" key="1">
    <citation type="submission" date="2021-06" db="EMBL/GenBank/DDBJ databases">
        <authorList>
            <person name="Kallberg Y."/>
            <person name="Tangrot J."/>
            <person name="Rosling A."/>
        </authorList>
    </citation>
    <scope>NUCLEOTIDE SEQUENCE</scope>
    <source>
        <strain evidence="1">MT106</strain>
    </source>
</reference>
<dbReference type="Proteomes" id="UP000789831">
    <property type="component" value="Unassembled WGS sequence"/>
</dbReference>
<accession>A0A9N9E7K5</accession>
<sequence>LLLAYITVCLVSKAGIGNVLKTMKYSAAKVETKEEKEQLPADYLT</sequence>
<name>A0A9N9E7K5_9GLOM</name>